<keyword evidence="4" id="KW-1003">Cell membrane</keyword>
<organism evidence="9 10">
    <name type="scientific">Ornithinibacillus salinisoli</name>
    <dbReference type="NCBI Taxonomy" id="1848459"/>
    <lineage>
        <taxon>Bacteria</taxon>
        <taxon>Bacillati</taxon>
        <taxon>Bacillota</taxon>
        <taxon>Bacilli</taxon>
        <taxon>Bacillales</taxon>
        <taxon>Bacillaceae</taxon>
        <taxon>Ornithinibacillus</taxon>
    </lineage>
</organism>
<dbReference type="Gene3D" id="1.10.3470.10">
    <property type="entry name" value="ABC transporter involved in vitamin B12 uptake, BtuC"/>
    <property type="match status" value="1"/>
</dbReference>
<evidence type="ECO:0000256" key="1">
    <source>
        <dbReference type="ARBA" id="ARBA00004651"/>
    </source>
</evidence>
<dbReference type="EMBL" id="JBHUHQ010000040">
    <property type="protein sequence ID" value="MFD2046556.1"/>
    <property type="molecule type" value="Genomic_DNA"/>
</dbReference>
<keyword evidence="7 8" id="KW-0472">Membrane</keyword>
<evidence type="ECO:0000256" key="2">
    <source>
        <dbReference type="ARBA" id="ARBA00007935"/>
    </source>
</evidence>
<keyword evidence="10" id="KW-1185">Reference proteome</keyword>
<keyword evidence="6 8" id="KW-1133">Transmembrane helix</keyword>
<keyword evidence="5 8" id="KW-0812">Transmembrane</keyword>
<evidence type="ECO:0000256" key="5">
    <source>
        <dbReference type="ARBA" id="ARBA00022692"/>
    </source>
</evidence>
<evidence type="ECO:0000256" key="6">
    <source>
        <dbReference type="ARBA" id="ARBA00022989"/>
    </source>
</evidence>
<evidence type="ECO:0000256" key="7">
    <source>
        <dbReference type="ARBA" id="ARBA00023136"/>
    </source>
</evidence>
<proteinExistence type="inferred from homology"/>
<dbReference type="RefSeq" id="WP_377558607.1">
    <property type="nucleotide sequence ID" value="NZ_JBHUHQ010000040.1"/>
</dbReference>
<dbReference type="PANTHER" id="PTHR30472:SF1">
    <property type="entry name" value="FE(3+) DICITRATE TRANSPORT SYSTEM PERMEASE PROTEIN FECC-RELATED"/>
    <property type="match status" value="1"/>
</dbReference>
<dbReference type="InterPro" id="IPR000522">
    <property type="entry name" value="ABC_transptr_permease_BtuC"/>
</dbReference>
<dbReference type="CDD" id="cd06550">
    <property type="entry name" value="TM_ABC_iron-siderophores_like"/>
    <property type="match status" value="1"/>
</dbReference>
<accession>A0ABW4W664</accession>
<comment type="caution">
    <text evidence="9">The sequence shown here is derived from an EMBL/GenBank/DDBJ whole genome shotgun (WGS) entry which is preliminary data.</text>
</comment>
<feature type="transmembrane region" description="Helical" evidence="8">
    <location>
        <begin position="130"/>
        <end position="148"/>
    </location>
</feature>
<name>A0ABW4W664_9BACI</name>
<feature type="transmembrane region" description="Helical" evidence="8">
    <location>
        <begin position="17"/>
        <end position="40"/>
    </location>
</feature>
<sequence length="342" mass="36589">MNVSVQKNFKSAKKRPIFLGLLFIIGIIILTIGVMLSISIGMAEVHFSHIIESFFISELSKEHLFVQTIRLPRAVIACLIGANLAVAGAIMQAITRNPLASPQIFGINSGASFFVVLCAVFFSGMSPSSVVYFAFLGAAIGGLLVYYLGSSGGMTPVKLALAGITIHFFLSALTEGLIIFNEHTTEGVLFWLAGALDSKSWQDVKTIVPWTILGLLGSLILAKSISVLSLGDNVARGLGQHIGLIRLFSGVLVVILAGASVSIAGPIGFVGLIIPHITRYLVGVDYRLVLPFSALFGAILLVYADIIARFIAFPYESPVGIVTAILGAPFFFYLIKRRKKLS</sequence>
<feature type="transmembrane region" description="Helical" evidence="8">
    <location>
        <begin position="318"/>
        <end position="335"/>
    </location>
</feature>
<feature type="transmembrane region" description="Helical" evidence="8">
    <location>
        <begin position="105"/>
        <end position="124"/>
    </location>
</feature>
<gene>
    <name evidence="9" type="ORF">ACFSJF_20010</name>
</gene>
<feature type="transmembrane region" description="Helical" evidence="8">
    <location>
        <begin position="74"/>
        <end position="93"/>
    </location>
</feature>
<keyword evidence="3" id="KW-0813">Transport</keyword>
<comment type="similarity">
    <text evidence="2">Belongs to the binding-protein-dependent transport system permease family. FecCD subfamily.</text>
</comment>
<reference evidence="10" key="1">
    <citation type="journal article" date="2019" name="Int. J. Syst. Evol. Microbiol.">
        <title>The Global Catalogue of Microorganisms (GCM) 10K type strain sequencing project: providing services to taxonomists for standard genome sequencing and annotation.</title>
        <authorList>
            <consortium name="The Broad Institute Genomics Platform"/>
            <consortium name="The Broad Institute Genome Sequencing Center for Infectious Disease"/>
            <person name="Wu L."/>
            <person name="Ma J."/>
        </authorList>
    </citation>
    <scope>NUCLEOTIDE SEQUENCE [LARGE SCALE GENOMIC DNA]</scope>
    <source>
        <strain evidence="10">R28</strain>
    </source>
</reference>
<evidence type="ECO:0000256" key="4">
    <source>
        <dbReference type="ARBA" id="ARBA00022475"/>
    </source>
</evidence>
<evidence type="ECO:0000313" key="10">
    <source>
        <dbReference type="Proteomes" id="UP001597383"/>
    </source>
</evidence>
<comment type="subcellular location">
    <subcellularLocation>
        <location evidence="1">Cell membrane</location>
        <topology evidence="1">Multi-pass membrane protein</topology>
    </subcellularLocation>
</comment>
<protein>
    <submittedName>
        <fullName evidence="9">FecCD family ABC transporter permease</fullName>
    </submittedName>
</protein>
<dbReference type="Pfam" id="PF01032">
    <property type="entry name" value="FecCD"/>
    <property type="match status" value="1"/>
</dbReference>
<dbReference type="Proteomes" id="UP001597383">
    <property type="component" value="Unassembled WGS sequence"/>
</dbReference>
<dbReference type="InterPro" id="IPR037294">
    <property type="entry name" value="ABC_BtuC-like"/>
</dbReference>
<dbReference type="SUPFAM" id="SSF81345">
    <property type="entry name" value="ABC transporter involved in vitamin B12 uptake, BtuC"/>
    <property type="match status" value="1"/>
</dbReference>
<feature type="transmembrane region" description="Helical" evidence="8">
    <location>
        <begin position="289"/>
        <end position="312"/>
    </location>
</feature>
<evidence type="ECO:0000256" key="3">
    <source>
        <dbReference type="ARBA" id="ARBA00022448"/>
    </source>
</evidence>
<evidence type="ECO:0000256" key="8">
    <source>
        <dbReference type="SAM" id="Phobius"/>
    </source>
</evidence>
<feature type="transmembrane region" description="Helical" evidence="8">
    <location>
        <begin position="160"/>
        <end position="180"/>
    </location>
</feature>
<evidence type="ECO:0000313" key="9">
    <source>
        <dbReference type="EMBL" id="MFD2046556.1"/>
    </source>
</evidence>
<dbReference type="PANTHER" id="PTHR30472">
    <property type="entry name" value="FERRIC ENTEROBACTIN TRANSPORT SYSTEM PERMEASE PROTEIN"/>
    <property type="match status" value="1"/>
</dbReference>